<reference evidence="4" key="1">
    <citation type="submission" date="2016-01" db="EMBL/GenBank/DDBJ databases">
        <title>Draft genome of Chromobacterium sp. F49.</title>
        <authorList>
            <person name="Hong K.W."/>
        </authorList>
    </citation>
    <scope>NUCLEOTIDE SEQUENCE [LARGE SCALE GENOMIC DNA]</scope>
    <source>
        <strain evidence="4">P7IIIA</strain>
    </source>
</reference>
<dbReference type="Pfam" id="PF13490">
    <property type="entry name" value="zf-HC2"/>
    <property type="match status" value="1"/>
</dbReference>
<evidence type="ECO:0000313" key="3">
    <source>
        <dbReference type="EMBL" id="KZE67552.1"/>
    </source>
</evidence>
<keyword evidence="1" id="KW-0812">Transmembrane</keyword>
<dbReference type="Proteomes" id="UP000076567">
    <property type="component" value="Unassembled WGS sequence"/>
</dbReference>
<gene>
    <name evidence="3" type="ORF">AWM68_18995</name>
</gene>
<dbReference type="OrthoDB" id="9782842at2"/>
<evidence type="ECO:0000256" key="1">
    <source>
        <dbReference type="SAM" id="Phobius"/>
    </source>
</evidence>
<dbReference type="EMBL" id="LRFC01000009">
    <property type="protein sequence ID" value="KZE67552.1"/>
    <property type="molecule type" value="Genomic_DNA"/>
</dbReference>
<dbReference type="AlphaFoldDB" id="A0A163RTF0"/>
<organism evidence="3 4">
    <name type="scientific">Fictibacillus phosphorivorans</name>
    <dbReference type="NCBI Taxonomy" id="1221500"/>
    <lineage>
        <taxon>Bacteria</taxon>
        <taxon>Bacillati</taxon>
        <taxon>Bacillota</taxon>
        <taxon>Bacilli</taxon>
        <taxon>Bacillales</taxon>
        <taxon>Fictibacillaceae</taxon>
        <taxon>Fictibacillus</taxon>
    </lineage>
</organism>
<sequence>MQCEASVYDELMNKILDGEATSEEEQIFQIHLTQCASCREEFELLTESLKELQLQSQIKAPEGFTEAVMAKLPKEKQQVKWKRWMKHHPALTAAAIFMFFMAASVFTSYNQQDLAVVKGEGNLQIKKSEGVVVVPAGETIKGDLVVENADVRIEGRVEGDVTVIKGNQYLASAGEVTGHSQEIGQVVEWVWYKLKSLVSTNKETMHDYNESRPHTAFFIAQKFEINTIIQPS</sequence>
<keyword evidence="1" id="KW-0472">Membrane</keyword>
<comment type="caution">
    <text evidence="3">The sequence shown here is derived from an EMBL/GenBank/DDBJ whole genome shotgun (WGS) entry which is preliminary data.</text>
</comment>
<accession>A0A163RTF0</accession>
<dbReference type="InterPro" id="IPR027383">
    <property type="entry name" value="Znf_put"/>
</dbReference>
<feature type="transmembrane region" description="Helical" evidence="1">
    <location>
        <begin position="90"/>
        <end position="109"/>
    </location>
</feature>
<feature type="domain" description="Putative zinc-finger" evidence="2">
    <location>
        <begin position="9"/>
        <end position="39"/>
    </location>
</feature>
<protein>
    <recommendedName>
        <fullName evidence="2">Putative zinc-finger domain-containing protein</fullName>
    </recommendedName>
</protein>
<proteinExistence type="predicted"/>
<evidence type="ECO:0000259" key="2">
    <source>
        <dbReference type="Pfam" id="PF13490"/>
    </source>
</evidence>
<keyword evidence="4" id="KW-1185">Reference proteome</keyword>
<dbReference type="RefSeq" id="WP_066239298.1">
    <property type="nucleotide sequence ID" value="NZ_LRFC01000009.1"/>
</dbReference>
<evidence type="ECO:0000313" key="4">
    <source>
        <dbReference type="Proteomes" id="UP000076567"/>
    </source>
</evidence>
<keyword evidence="1" id="KW-1133">Transmembrane helix</keyword>
<name>A0A163RTF0_9BACL</name>